<dbReference type="RefSeq" id="WP_148865464.1">
    <property type="nucleotide sequence ID" value="NZ_VNHO01000001.1"/>
</dbReference>
<dbReference type="GO" id="GO:0006654">
    <property type="term" value="P:phosphatidic acid biosynthetic process"/>
    <property type="evidence" value="ECO:0007669"/>
    <property type="project" value="TreeGrafter"/>
</dbReference>
<dbReference type="PANTHER" id="PTHR10434:SF11">
    <property type="entry name" value="1-ACYL-SN-GLYCEROL-3-PHOSPHATE ACYLTRANSFERASE"/>
    <property type="match status" value="1"/>
</dbReference>
<dbReference type="AlphaFoldDB" id="A0A5S5AZY4"/>
<comment type="similarity">
    <text evidence="1 4">Belongs to the 1-acyl-sn-glycerol-3-phosphate acyltransferase family.</text>
</comment>
<dbReference type="InterPro" id="IPR004552">
    <property type="entry name" value="AGP_acyltrans"/>
</dbReference>
<evidence type="ECO:0000256" key="1">
    <source>
        <dbReference type="ARBA" id="ARBA00008655"/>
    </source>
</evidence>
<feature type="domain" description="Phospholipid/glycerol acyltransferase" evidence="5">
    <location>
        <begin position="34"/>
        <end position="147"/>
    </location>
</feature>
<sequence>MFYNFAKFACSLLINMLFKIRVEGLEFFPEKGAVIVYSNHKSWWDPVIVGCILKRPVFFMAKKELFKIPVFGFILRKLNAFPVNRGAPDRKAIKTAVEILADKKVLGIFPEGTRSKDGSLKEPEPGIALLAAKAKEVALVPVAITGDYRFFSSITVRVGKPMRLSLDEEEKLNSKKLTEISRVIFNEVSKLLSY</sequence>
<comment type="caution">
    <text evidence="6">The sequence shown here is derived from an EMBL/GenBank/DDBJ whole genome shotgun (WGS) entry which is preliminary data.</text>
</comment>
<comment type="domain">
    <text evidence="4">The HXXXXD motif is essential for acyltransferase activity and may constitute the binding site for the phosphate moiety of the glycerol-3-phosphate.</text>
</comment>
<name>A0A5S5AZY4_9FIRM</name>
<dbReference type="SMART" id="SM00563">
    <property type="entry name" value="PlsC"/>
    <property type="match status" value="1"/>
</dbReference>
<dbReference type="EMBL" id="VNHO01000001">
    <property type="protein sequence ID" value="TYP59868.1"/>
    <property type="molecule type" value="Genomic_DNA"/>
</dbReference>
<evidence type="ECO:0000313" key="6">
    <source>
        <dbReference type="EMBL" id="TYP59868.1"/>
    </source>
</evidence>
<dbReference type="Pfam" id="PF01553">
    <property type="entry name" value="Acyltransferase"/>
    <property type="match status" value="1"/>
</dbReference>
<evidence type="ECO:0000259" key="5">
    <source>
        <dbReference type="SMART" id="SM00563"/>
    </source>
</evidence>
<evidence type="ECO:0000313" key="7">
    <source>
        <dbReference type="Proteomes" id="UP000322294"/>
    </source>
</evidence>
<evidence type="ECO:0000256" key="2">
    <source>
        <dbReference type="ARBA" id="ARBA00022679"/>
    </source>
</evidence>
<dbReference type="GO" id="GO:0016020">
    <property type="term" value="C:membrane"/>
    <property type="evidence" value="ECO:0007669"/>
    <property type="project" value="InterPro"/>
</dbReference>
<dbReference type="CDD" id="cd07989">
    <property type="entry name" value="LPLAT_AGPAT-like"/>
    <property type="match status" value="1"/>
</dbReference>
<keyword evidence="4" id="KW-0594">Phospholipid biosynthesis</keyword>
<protein>
    <recommendedName>
        <fullName evidence="4">1-acyl-sn-glycerol-3-phosphate acyltransferase</fullName>
        <ecNumber evidence="4">2.3.1.51</ecNumber>
    </recommendedName>
</protein>
<accession>A0A5S5AZY4</accession>
<dbReference type="GO" id="GO:0003841">
    <property type="term" value="F:1-acylglycerol-3-phosphate O-acyltransferase activity"/>
    <property type="evidence" value="ECO:0007669"/>
    <property type="project" value="UniProtKB-UniRule"/>
</dbReference>
<dbReference type="OrthoDB" id="9803035at2"/>
<keyword evidence="4" id="KW-0443">Lipid metabolism</keyword>
<dbReference type="PANTHER" id="PTHR10434">
    <property type="entry name" value="1-ACYL-SN-GLYCEROL-3-PHOSPHATE ACYLTRANSFERASE"/>
    <property type="match status" value="1"/>
</dbReference>
<keyword evidence="4" id="KW-1208">Phospholipid metabolism</keyword>
<dbReference type="SUPFAM" id="SSF69593">
    <property type="entry name" value="Glycerol-3-phosphate (1)-acyltransferase"/>
    <property type="match status" value="1"/>
</dbReference>
<keyword evidence="3 4" id="KW-0012">Acyltransferase</keyword>
<evidence type="ECO:0000256" key="3">
    <source>
        <dbReference type="ARBA" id="ARBA00023315"/>
    </source>
</evidence>
<dbReference type="NCBIfam" id="TIGR00530">
    <property type="entry name" value="AGP_acyltrn"/>
    <property type="match status" value="1"/>
</dbReference>
<dbReference type="Proteomes" id="UP000322294">
    <property type="component" value="Unassembled WGS sequence"/>
</dbReference>
<gene>
    <name evidence="6" type="ORF">LZ11_00028</name>
</gene>
<keyword evidence="4" id="KW-0444">Lipid biosynthesis</keyword>
<organism evidence="6 7">
    <name type="scientific">Thermosediminibacter litoriperuensis</name>
    <dbReference type="NCBI Taxonomy" id="291989"/>
    <lineage>
        <taxon>Bacteria</taxon>
        <taxon>Bacillati</taxon>
        <taxon>Bacillota</taxon>
        <taxon>Clostridia</taxon>
        <taxon>Thermosediminibacterales</taxon>
        <taxon>Thermosediminibacteraceae</taxon>
        <taxon>Thermosediminibacter</taxon>
    </lineage>
</organism>
<keyword evidence="2 4" id="KW-0808">Transferase</keyword>
<keyword evidence="7" id="KW-1185">Reference proteome</keyword>
<dbReference type="InterPro" id="IPR002123">
    <property type="entry name" value="Plipid/glycerol_acylTrfase"/>
</dbReference>
<comment type="catalytic activity">
    <reaction evidence="4">
        <text>a 1-acyl-sn-glycero-3-phosphate + an acyl-CoA = a 1,2-diacyl-sn-glycero-3-phosphate + CoA</text>
        <dbReference type="Rhea" id="RHEA:19709"/>
        <dbReference type="ChEBI" id="CHEBI:57287"/>
        <dbReference type="ChEBI" id="CHEBI:57970"/>
        <dbReference type="ChEBI" id="CHEBI:58342"/>
        <dbReference type="ChEBI" id="CHEBI:58608"/>
        <dbReference type="EC" id="2.3.1.51"/>
    </reaction>
</comment>
<evidence type="ECO:0000256" key="4">
    <source>
        <dbReference type="RuleBase" id="RU361267"/>
    </source>
</evidence>
<reference evidence="6 7" key="1">
    <citation type="submission" date="2019-07" db="EMBL/GenBank/DDBJ databases">
        <title>Genomic Encyclopedia of Type Strains, Phase I: the one thousand microbial genomes (KMG-I) project.</title>
        <authorList>
            <person name="Kyrpides N."/>
        </authorList>
    </citation>
    <scope>NUCLEOTIDE SEQUENCE [LARGE SCALE GENOMIC DNA]</scope>
    <source>
        <strain evidence="6 7">DSM 16647</strain>
    </source>
</reference>
<dbReference type="EC" id="2.3.1.51" evidence="4"/>
<proteinExistence type="inferred from homology"/>